<dbReference type="PANTHER" id="PTHR48005">
    <property type="entry name" value="LEUCINE RICH REPEAT KINASE 2"/>
    <property type="match status" value="1"/>
</dbReference>
<dbReference type="GO" id="GO:0016020">
    <property type="term" value="C:membrane"/>
    <property type="evidence" value="ECO:0007669"/>
    <property type="project" value="UniProtKB-SubCell"/>
</dbReference>
<evidence type="ECO:0000259" key="17">
    <source>
        <dbReference type="PROSITE" id="PS50011"/>
    </source>
</evidence>
<dbReference type="Gene3D" id="3.80.10.10">
    <property type="entry name" value="Ribonuclease Inhibitor"/>
    <property type="match status" value="1"/>
</dbReference>
<dbReference type="KEGG" id="cmo:103488741"/>
<dbReference type="Pfam" id="PF07714">
    <property type="entry name" value="PK_Tyr_Ser-Thr"/>
    <property type="match status" value="1"/>
</dbReference>
<evidence type="ECO:0000256" key="8">
    <source>
        <dbReference type="ARBA" id="ARBA00022741"/>
    </source>
</evidence>
<dbReference type="eggNOG" id="ENOG502QW0N">
    <property type="taxonomic scope" value="Eukaryota"/>
</dbReference>
<keyword evidence="5" id="KW-0808">Transferase</keyword>
<proteinExistence type="predicted"/>
<dbReference type="InterPro" id="IPR001611">
    <property type="entry name" value="Leu-rich_rpt"/>
</dbReference>
<evidence type="ECO:0000256" key="4">
    <source>
        <dbReference type="ARBA" id="ARBA00022614"/>
    </source>
</evidence>
<evidence type="ECO:0000313" key="18">
    <source>
        <dbReference type="Proteomes" id="UP001652600"/>
    </source>
</evidence>
<evidence type="ECO:0000256" key="13">
    <source>
        <dbReference type="ARBA" id="ARBA00047899"/>
    </source>
</evidence>
<keyword evidence="16" id="KW-0732">Signal</keyword>
<dbReference type="SUPFAM" id="SSF52058">
    <property type="entry name" value="L domain-like"/>
    <property type="match status" value="1"/>
</dbReference>
<accession>A0A1S3BDM8</accession>
<keyword evidence="3" id="KW-0723">Serine/threonine-protein kinase</keyword>
<dbReference type="InterPro" id="IPR011009">
    <property type="entry name" value="Kinase-like_dom_sf"/>
</dbReference>
<dbReference type="InterPro" id="IPR000719">
    <property type="entry name" value="Prot_kinase_dom"/>
</dbReference>
<dbReference type="EC" id="2.7.11.1" evidence="2"/>
<comment type="catalytic activity">
    <reaction evidence="13">
        <text>L-threonyl-[protein] + ATP = O-phospho-L-threonyl-[protein] + ADP + H(+)</text>
        <dbReference type="Rhea" id="RHEA:46608"/>
        <dbReference type="Rhea" id="RHEA-COMP:11060"/>
        <dbReference type="Rhea" id="RHEA-COMP:11605"/>
        <dbReference type="ChEBI" id="CHEBI:15378"/>
        <dbReference type="ChEBI" id="CHEBI:30013"/>
        <dbReference type="ChEBI" id="CHEBI:30616"/>
        <dbReference type="ChEBI" id="CHEBI:61977"/>
        <dbReference type="ChEBI" id="CHEBI:456216"/>
        <dbReference type="EC" id="2.7.11.1"/>
    </reaction>
</comment>
<keyword evidence="19" id="KW-0675">Receptor</keyword>
<evidence type="ECO:0000256" key="7">
    <source>
        <dbReference type="ARBA" id="ARBA00022737"/>
    </source>
</evidence>
<evidence type="ECO:0000256" key="11">
    <source>
        <dbReference type="ARBA" id="ARBA00022989"/>
    </source>
</evidence>
<keyword evidence="9 19" id="KW-0418">Kinase</keyword>
<keyword evidence="7" id="KW-0677">Repeat</keyword>
<dbReference type="SUPFAM" id="SSF56112">
    <property type="entry name" value="Protein kinase-like (PK-like)"/>
    <property type="match status" value="1"/>
</dbReference>
<reference evidence="19" key="1">
    <citation type="submission" date="2025-08" db="UniProtKB">
        <authorList>
            <consortium name="RefSeq"/>
        </authorList>
    </citation>
    <scope>IDENTIFICATION</scope>
    <source>
        <tissue evidence="19">Stem</tissue>
    </source>
</reference>
<evidence type="ECO:0000256" key="5">
    <source>
        <dbReference type="ARBA" id="ARBA00022679"/>
    </source>
</evidence>
<sequence>MAPMSENFIFFFLLTMATCSSVIFSASVIEDLNTLHPPLDFNSTISKNCHLNPSLRYCSASPMDLIEIFKSSIVASHLCNESRNPNCVESFPKIDLRSRPKIAPLYLSFHFFWKYCPLSIHSIDLSNNSLKGSFPVDVLECKQIEVLDLSRNELDGEVPFRIFSDLTNLTVLNLSNNKFTESKMSDLELFFKRFNSSSFISSGLLPDHRKYQMKAVILLFVFPILVIVVVWFLWWLCFHRPDFLPRMLRRKNKFTPAMLRAATGGFLKKNLIVKCKGVDIYSGVLRDGTEVRIEIYGNEISRESRKEFIEECKILAQLSHKNLVKLLGWCGNRGMRAIVIEWLEGESIDMWLSRSPPPWKRRLKVAKGVLEGMLYLQEEWPGVDYDLRTNSLLLTRKLVPLISRFKLGHRNGSSNNIYKFGVLLLEMIVNPQLRDEIKQGESDFVGYIKMQLPNNLQAVINEDIELQRESMVNQGKAAINLALMCTDQSSGHQPNLKYIFDNVTRFLSNHKMHETEEGRHTRILSR</sequence>
<dbReference type="Gene3D" id="1.10.510.10">
    <property type="entry name" value="Transferase(Phosphotransferase) domain 1"/>
    <property type="match status" value="2"/>
</dbReference>
<dbReference type="AlphaFoldDB" id="A0A1S3BDM8"/>
<dbReference type="Pfam" id="PF00560">
    <property type="entry name" value="LRR_1"/>
    <property type="match status" value="1"/>
</dbReference>
<keyword evidence="18" id="KW-1185">Reference proteome</keyword>
<keyword evidence="10" id="KW-0067">ATP-binding</keyword>
<keyword evidence="12 15" id="KW-0472">Membrane</keyword>
<feature type="domain" description="Protein kinase" evidence="17">
    <location>
        <begin position="255"/>
        <end position="526"/>
    </location>
</feature>
<evidence type="ECO:0000256" key="6">
    <source>
        <dbReference type="ARBA" id="ARBA00022692"/>
    </source>
</evidence>
<dbReference type="InterPro" id="IPR032675">
    <property type="entry name" value="LRR_dom_sf"/>
</dbReference>
<evidence type="ECO:0000256" key="16">
    <source>
        <dbReference type="SAM" id="SignalP"/>
    </source>
</evidence>
<evidence type="ECO:0000256" key="1">
    <source>
        <dbReference type="ARBA" id="ARBA00004370"/>
    </source>
</evidence>
<evidence type="ECO:0000256" key="12">
    <source>
        <dbReference type="ARBA" id="ARBA00023136"/>
    </source>
</evidence>
<organism evidence="18 19">
    <name type="scientific">Cucumis melo</name>
    <name type="common">Muskmelon</name>
    <dbReference type="NCBI Taxonomy" id="3656"/>
    <lineage>
        <taxon>Eukaryota</taxon>
        <taxon>Viridiplantae</taxon>
        <taxon>Streptophyta</taxon>
        <taxon>Embryophyta</taxon>
        <taxon>Tracheophyta</taxon>
        <taxon>Spermatophyta</taxon>
        <taxon>Magnoliopsida</taxon>
        <taxon>eudicotyledons</taxon>
        <taxon>Gunneridae</taxon>
        <taxon>Pentapetalae</taxon>
        <taxon>rosids</taxon>
        <taxon>fabids</taxon>
        <taxon>Cucurbitales</taxon>
        <taxon>Cucurbitaceae</taxon>
        <taxon>Benincaseae</taxon>
        <taxon>Cucumis</taxon>
    </lineage>
</organism>
<dbReference type="PANTHER" id="PTHR48005:SF30">
    <property type="entry name" value="PROTEIN KINASE DOMAIN-CONTAINING PROTEIN"/>
    <property type="match status" value="1"/>
</dbReference>
<evidence type="ECO:0000256" key="15">
    <source>
        <dbReference type="SAM" id="Phobius"/>
    </source>
</evidence>
<keyword evidence="11 15" id="KW-1133">Transmembrane helix</keyword>
<dbReference type="GO" id="GO:0004672">
    <property type="term" value="F:protein kinase activity"/>
    <property type="evidence" value="ECO:0007669"/>
    <property type="project" value="InterPro"/>
</dbReference>
<keyword evidence="4" id="KW-0433">Leucine-rich repeat</keyword>
<keyword evidence="6 15" id="KW-0812">Transmembrane</keyword>
<evidence type="ECO:0000313" key="19">
    <source>
        <dbReference type="RefSeq" id="XP_008445843.2"/>
    </source>
</evidence>
<name>A0A1S3BDM8_CUCME</name>
<dbReference type="InterPro" id="IPR001245">
    <property type="entry name" value="Ser-Thr/Tyr_kinase_cat_dom"/>
</dbReference>
<dbReference type="InterPro" id="IPR051420">
    <property type="entry name" value="Ser_Thr_Kinases_DiverseReg"/>
</dbReference>
<comment type="subcellular location">
    <subcellularLocation>
        <location evidence="1">Membrane</location>
    </subcellularLocation>
</comment>
<dbReference type="InParanoid" id="A0A1S3BDM8"/>
<feature type="signal peptide" evidence="16">
    <location>
        <begin position="1"/>
        <end position="19"/>
    </location>
</feature>
<dbReference type="GeneID" id="103488741"/>
<gene>
    <name evidence="19" type="primary">LOC103488741</name>
</gene>
<evidence type="ECO:0000256" key="3">
    <source>
        <dbReference type="ARBA" id="ARBA00022527"/>
    </source>
</evidence>
<evidence type="ECO:0000256" key="14">
    <source>
        <dbReference type="ARBA" id="ARBA00048679"/>
    </source>
</evidence>
<evidence type="ECO:0000256" key="2">
    <source>
        <dbReference type="ARBA" id="ARBA00012513"/>
    </source>
</evidence>
<dbReference type="Proteomes" id="UP001652600">
    <property type="component" value="Chromosome 12"/>
</dbReference>
<keyword evidence="8" id="KW-0547">Nucleotide-binding</keyword>
<dbReference type="RefSeq" id="XP_008445843.2">
    <property type="nucleotide sequence ID" value="XM_008447621.3"/>
</dbReference>
<comment type="catalytic activity">
    <reaction evidence="14">
        <text>L-seryl-[protein] + ATP = O-phospho-L-seryl-[protein] + ADP + H(+)</text>
        <dbReference type="Rhea" id="RHEA:17989"/>
        <dbReference type="Rhea" id="RHEA-COMP:9863"/>
        <dbReference type="Rhea" id="RHEA-COMP:11604"/>
        <dbReference type="ChEBI" id="CHEBI:15378"/>
        <dbReference type="ChEBI" id="CHEBI:29999"/>
        <dbReference type="ChEBI" id="CHEBI:30616"/>
        <dbReference type="ChEBI" id="CHEBI:83421"/>
        <dbReference type="ChEBI" id="CHEBI:456216"/>
        <dbReference type="EC" id="2.7.11.1"/>
    </reaction>
</comment>
<dbReference type="Gramene" id="MELO3C002871.2.1">
    <property type="protein sequence ID" value="MELO3C002871.2.1"/>
    <property type="gene ID" value="MELO3C002871.2"/>
</dbReference>
<protein>
    <recommendedName>
        <fullName evidence="2">non-specific serine/threonine protein kinase</fullName>
        <ecNumber evidence="2">2.7.11.1</ecNumber>
    </recommendedName>
</protein>
<dbReference type="GO" id="GO:0005524">
    <property type="term" value="F:ATP binding"/>
    <property type="evidence" value="ECO:0007669"/>
    <property type="project" value="InterPro"/>
</dbReference>
<evidence type="ECO:0000256" key="9">
    <source>
        <dbReference type="ARBA" id="ARBA00022777"/>
    </source>
</evidence>
<feature type="transmembrane region" description="Helical" evidence="15">
    <location>
        <begin position="215"/>
        <end position="238"/>
    </location>
</feature>
<feature type="chain" id="PRO_5045546771" description="non-specific serine/threonine protein kinase" evidence="16">
    <location>
        <begin position="20"/>
        <end position="526"/>
    </location>
</feature>
<evidence type="ECO:0000256" key="10">
    <source>
        <dbReference type="ARBA" id="ARBA00022840"/>
    </source>
</evidence>
<dbReference type="PROSITE" id="PS50011">
    <property type="entry name" value="PROTEIN_KINASE_DOM"/>
    <property type="match status" value="1"/>
</dbReference>